<dbReference type="Proteomes" id="UP000037267">
    <property type="component" value="Unassembled WGS sequence"/>
</dbReference>
<dbReference type="Gene3D" id="1.25.40.10">
    <property type="entry name" value="Tetratricopeptide repeat domain"/>
    <property type="match status" value="1"/>
</dbReference>
<dbReference type="OrthoDB" id="2438161at2"/>
<keyword evidence="1" id="KW-0175">Coiled coil</keyword>
<feature type="chain" id="PRO_5039627987" description="Lipoprotein" evidence="2">
    <location>
        <begin position="22"/>
        <end position="198"/>
    </location>
</feature>
<proteinExistence type="predicted"/>
<feature type="signal peptide" evidence="2">
    <location>
        <begin position="1"/>
        <end position="21"/>
    </location>
</feature>
<keyword evidence="2" id="KW-0732">Signal</keyword>
<gene>
    <name evidence="3" type="ORF">CLPU_14c00300</name>
</gene>
<feature type="coiled-coil region" evidence="1">
    <location>
        <begin position="54"/>
        <end position="133"/>
    </location>
</feature>
<evidence type="ECO:0008006" key="5">
    <source>
        <dbReference type="Google" id="ProtNLM"/>
    </source>
</evidence>
<reference evidence="4" key="1">
    <citation type="submission" date="2015-07" db="EMBL/GenBank/DDBJ databases">
        <title>Draft genome sequence of the purine-degrading Gottschalkia purinilyticum DSM 1384 (formerly Clostridium purinilyticum).</title>
        <authorList>
            <person name="Poehlein A."/>
            <person name="Schiel-Bengelsdorf B."/>
            <person name="Bengelsdorf F.R."/>
            <person name="Daniel R."/>
            <person name="Duerre P."/>
        </authorList>
    </citation>
    <scope>NUCLEOTIDE SEQUENCE [LARGE SCALE GENOMIC DNA]</scope>
    <source>
        <strain evidence="4">DSM 1384</strain>
    </source>
</reference>
<keyword evidence="4" id="KW-1185">Reference proteome</keyword>
<dbReference type="RefSeq" id="WP_050356049.1">
    <property type="nucleotide sequence ID" value="NZ_LGSS01000014.1"/>
</dbReference>
<evidence type="ECO:0000313" key="3">
    <source>
        <dbReference type="EMBL" id="KNF07612.1"/>
    </source>
</evidence>
<name>A0A0L0W841_GOTPU</name>
<comment type="caution">
    <text evidence="3">The sequence shown here is derived from an EMBL/GenBank/DDBJ whole genome shotgun (WGS) entry which is preliminary data.</text>
</comment>
<accession>A0A0L0W841</accession>
<sequence>MKKILVSILSCMLIIGLSACSNGDSKNAIEQGKTQMNNREYEKAASSFQLALNKDENNKEAKELLDNVDKYINAKKSLDKNDFEKAKRLVEGISDKYGDSSMKEDVNKLKNDIKNAENITNKMNQNIGNLKDMIGDEKFQEAKSIIKEFKGKKLNDKQKAKVKEITEKVENGVIKITMDKKGAEDILKKLEEIKSMGN</sequence>
<protein>
    <recommendedName>
        <fullName evidence="5">Lipoprotein</fullName>
    </recommendedName>
</protein>
<dbReference type="EMBL" id="LGSS01000014">
    <property type="protein sequence ID" value="KNF07612.1"/>
    <property type="molecule type" value="Genomic_DNA"/>
</dbReference>
<dbReference type="AlphaFoldDB" id="A0A0L0W841"/>
<evidence type="ECO:0000256" key="1">
    <source>
        <dbReference type="SAM" id="Coils"/>
    </source>
</evidence>
<dbReference type="PROSITE" id="PS51257">
    <property type="entry name" value="PROKAR_LIPOPROTEIN"/>
    <property type="match status" value="1"/>
</dbReference>
<organism evidence="3 4">
    <name type="scientific">Gottschalkia purinilytica</name>
    <name type="common">Clostridium purinilyticum</name>
    <dbReference type="NCBI Taxonomy" id="1503"/>
    <lineage>
        <taxon>Bacteria</taxon>
        <taxon>Bacillati</taxon>
        <taxon>Bacillota</taxon>
        <taxon>Tissierellia</taxon>
        <taxon>Tissierellales</taxon>
        <taxon>Gottschalkiaceae</taxon>
        <taxon>Gottschalkia</taxon>
    </lineage>
</organism>
<evidence type="ECO:0000313" key="4">
    <source>
        <dbReference type="Proteomes" id="UP000037267"/>
    </source>
</evidence>
<evidence type="ECO:0000256" key="2">
    <source>
        <dbReference type="SAM" id="SignalP"/>
    </source>
</evidence>
<dbReference type="InterPro" id="IPR011990">
    <property type="entry name" value="TPR-like_helical_dom_sf"/>
</dbReference>